<dbReference type="Gene3D" id="3.40.50.300">
    <property type="entry name" value="P-loop containing nucleotide triphosphate hydrolases"/>
    <property type="match status" value="1"/>
</dbReference>
<feature type="domain" description="Protein CR006 P-loop" evidence="2">
    <location>
        <begin position="41"/>
        <end position="740"/>
    </location>
</feature>
<evidence type="ECO:0000259" key="2">
    <source>
        <dbReference type="Pfam" id="PF13166"/>
    </source>
</evidence>
<reference evidence="3" key="2">
    <citation type="submission" date="2013-09" db="EMBL/GenBank/DDBJ databases">
        <title>Draft genome sequence of Streptococcus infantarius subsp. infantarius ATCC BAA-102.</title>
        <authorList>
            <person name="Sudarsanam P."/>
            <person name="Ley R."/>
            <person name="Guruge J."/>
            <person name="Turnbaugh P.J."/>
            <person name="Mahowald M."/>
            <person name="Liep D."/>
            <person name="Gordon J."/>
        </authorList>
    </citation>
    <scope>NUCLEOTIDE SEQUENCE</scope>
    <source>
        <strain evidence="3">ATCC BAA-102</strain>
    </source>
</reference>
<accession>A0ABM9XDW3</accession>
<evidence type="ECO:0000256" key="1">
    <source>
        <dbReference type="SAM" id="Coils"/>
    </source>
</evidence>
<dbReference type="SUPFAM" id="SSF52540">
    <property type="entry name" value="P-loop containing nucleoside triphosphate hydrolases"/>
    <property type="match status" value="1"/>
</dbReference>
<dbReference type="Proteomes" id="UP000005602">
    <property type="component" value="Unassembled WGS sequence"/>
</dbReference>
<dbReference type="InterPro" id="IPR027417">
    <property type="entry name" value="P-loop_NTPase"/>
</dbReference>
<keyword evidence="4" id="KW-1185">Reference proteome</keyword>
<proteinExistence type="predicted"/>
<comment type="caution">
    <text evidence="3">The sequence shown here is derived from an EMBL/GenBank/DDBJ whole genome shotgun (WGS) entry which is preliminary data.</text>
</comment>
<dbReference type="Pfam" id="PF13166">
    <property type="entry name" value="AAA_13"/>
    <property type="match status" value="1"/>
</dbReference>
<feature type="coiled-coil region" evidence="1">
    <location>
        <begin position="400"/>
        <end position="498"/>
    </location>
</feature>
<evidence type="ECO:0000313" key="3">
    <source>
        <dbReference type="EMBL" id="EDT47429.1"/>
    </source>
</evidence>
<dbReference type="EMBL" id="ABJK02000020">
    <property type="protein sequence ID" value="EDT47429.1"/>
    <property type="molecule type" value="Genomic_DNA"/>
</dbReference>
<reference evidence="3" key="1">
    <citation type="submission" date="2008-03" db="EMBL/GenBank/DDBJ databases">
        <authorList>
            <person name="Fulton L."/>
            <person name="Clifton S."/>
            <person name="Fulton B."/>
            <person name="Xu J."/>
            <person name="Minx P."/>
            <person name="Pepin K.H."/>
            <person name="Johnson M."/>
            <person name="Thiruvilangam P."/>
            <person name="Bhonagiri V."/>
            <person name="Nash W.E."/>
            <person name="Mardis E.R."/>
            <person name="Wilson R.K."/>
        </authorList>
    </citation>
    <scope>NUCLEOTIDE SEQUENCE [LARGE SCALE GENOMIC DNA]</scope>
    <source>
        <strain evidence="3">ATCC BAA-102</strain>
    </source>
</reference>
<protein>
    <recommendedName>
        <fullName evidence="2">Protein CR006 P-loop domain-containing protein</fullName>
    </recommendedName>
</protein>
<keyword evidence="1" id="KW-0175">Coiled coil</keyword>
<sequence>MEGDNEDMIEDIASIKIKGGIFETETDLPIFEKEKTQKPNFSLIYGKNGSGKSTISRGFRKITGDEELQIESMELLDADGSTIEVCEEEKNNTYVFNEEFIEDNIKIEDDGLSAIVVMGAVKDVDDNIKQIQPTYEKSLSEAQAQKEVFNKYSDSDNNLCPEYYINKMQEALKGDNSWASRDAKIRNNKTNSKVRRNTYTQFVELHPTKSRDELVLVYDATMKKLEAAKSGSKRIETVVPTLETFEDIENDIVNLLKEKIEKPVLSEREKSLFHILQDDNGNQKLTNIKNHFTGPQKITCPFCFQDVDEKYADDLVQSIEKILSKKVEEHQGKLLKARLSIFEVNLVAFNELSPEKVKECETKIGVLNSSIEQVNELINQKIENVYKPILNEGFCLKNKYDECVASLEELEEARKSFNEKTTATKPLIKELTNVNNEIAYYDLKELYEKYQKQIAEKKTEEEKSNKLNQTANDLRKKIEVLEQEKKNARIAMKAINDDLAYIFFSKTRLRIDYDHDKYVLYSHERLVEPGNVSVGERNAIGLCYFFNRIMENKDEEKVFNSKYLLVIDDPVSSFDMENRIGILSYLKYKLGQYLKGNDKSKFLLFTHDMQTFYDMRHFVLELLSSKYKNGASKYVRDWELKNKSVDKIDIQKRNEYTALLGTVFDYADAEEIDTQYSVSIGNVMRKVMEAFGTFVYKKGMAQLSTDESIMANLSKEDQAYYENLMYRLVLNTGSHMEEKVKTIDDMNFFDYISDADKRRTARDVICFLYKINPLHVKAHLQGKENAVEKIEMWCEAISA</sequence>
<organism evidence="3 4">
    <name type="scientific">Streptococcus infantarius subsp. infantarius ATCC BAA-102</name>
    <dbReference type="NCBI Taxonomy" id="471872"/>
    <lineage>
        <taxon>Bacteria</taxon>
        <taxon>Bacillati</taxon>
        <taxon>Bacillota</taxon>
        <taxon>Bacilli</taxon>
        <taxon>Lactobacillales</taxon>
        <taxon>Streptococcaceae</taxon>
        <taxon>Streptococcus</taxon>
    </lineage>
</organism>
<evidence type="ECO:0000313" key="4">
    <source>
        <dbReference type="Proteomes" id="UP000005602"/>
    </source>
</evidence>
<name>A0ABM9XDW3_9STRE</name>
<gene>
    <name evidence="3" type="ORF">STRINF_01226</name>
</gene>
<dbReference type="InterPro" id="IPR026866">
    <property type="entry name" value="CR006_AAA"/>
</dbReference>